<dbReference type="InterPro" id="IPR019757">
    <property type="entry name" value="Pept_S26A_signal_pept_1_Lys-AS"/>
</dbReference>
<keyword evidence="6" id="KW-1133">Transmembrane helix</keyword>
<evidence type="ECO:0000256" key="4">
    <source>
        <dbReference type="ARBA" id="ARBA00013208"/>
    </source>
</evidence>
<gene>
    <name evidence="8" type="primary">lepB</name>
    <name evidence="8" type="ORF">KQI86_05060</name>
</gene>
<dbReference type="PROSITE" id="PS00761">
    <property type="entry name" value="SPASE_I_3"/>
    <property type="match status" value="1"/>
</dbReference>
<evidence type="ECO:0000256" key="1">
    <source>
        <dbReference type="ARBA" id="ARBA00000677"/>
    </source>
</evidence>
<protein>
    <recommendedName>
        <fullName evidence="4 6">Signal peptidase I</fullName>
        <ecNumber evidence="4 6">3.4.21.89</ecNumber>
    </recommendedName>
</protein>
<comment type="similarity">
    <text evidence="3 6">Belongs to the peptidase S26 family.</text>
</comment>
<keyword evidence="6" id="KW-0472">Membrane</keyword>
<name>A0ABS6EEN7_9CLOT</name>
<dbReference type="InterPro" id="IPR019758">
    <property type="entry name" value="Pept_S26A_signal_pept_1_CS"/>
</dbReference>
<reference evidence="8 9" key="1">
    <citation type="submission" date="2021-06" db="EMBL/GenBank/DDBJ databases">
        <authorList>
            <person name="Sun Q."/>
            <person name="Li D."/>
        </authorList>
    </citation>
    <scope>NUCLEOTIDE SEQUENCE [LARGE SCALE GENOMIC DNA]</scope>
    <source>
        <strain evidence="8 9">MSJ-11</strain>
    </source>
</reference>
<comment type="caution">
    <text evidence="8">The sequence shown here is derived from an EMBL/GenBank/DDBJ whole genome shotgun (WGS) entry which is preliminary data.</text>
</comment>
<dbReference type="PROSITE" id="PS00760">
    <property type="entry name" value="SPASE_I_2"/>
    <property type="match status" value="1"/>
</dbReference>
<sequence length="205" mass="23628">MSNNNESNKSIKREVMEWAFVLVFSIVITFIVKSNVFAMPMILESSMENTVFEGERIFEYKLNYLFKEPERGDIIILDKYEESKGIIHNTYTDAKETLDTMLGQGKKRYLIKRVVGIPGDLIDIKDGYLYVNGEKVEEDYIKEQGETHPGAFSLPIKVPENKVFVLGDNREVSLDSRDLGPIDFKQVKGKVLYRIWPIDKIGSLY</sequence>
<evidence type="ECO:0000313" key="9">
    <source>
        <dbReference type="Proteomes" id="UP000726170"/>
    </source>
</evidence>
<evidence type="ECO:0000256" key="3">
    <source>
        <dbReference type="ARBA" id="ARBA00009370"/>
    </source>
</evidence>
<dbReference type="NCBIfam" id="TIGR02227">
    <property type="entry name" value="sigpep_I_bact"/>
    <property type="match status" value="1"/>
</dbReference>
<keyword evidence="6" id="KW-0645">Protease</keyword>
<feature type="transmembrane region" description="Helical" evidence="6">
    <location>
        <begin position="20"/>
        <end position="43"/>
    </location>
</feature>
<dbReference type="CDD" id="cd06530">
    <property type="entry name" value="S26_SPase_I"/>
    <property type="match status" value="1"/>
</dbReference>
<keyword evidence="5 6" id="KW-0378">Hydrolase</keyword>
<dbReference type="EMBL" id="JAHLQF010000001">
    <property type="protein sequence ID" value="MBU5483690.1"/>
    <property type="molecule type" value="Genomic_DNA"/>
</dbReference>
<dbReference type="PANTHER" id="PTHR43390:SF1">
    <property type="entry name" value="CHLOROPLAST PROCESSING PEPTIDASE"/>
    <property type="match status" value="1"/>
</dbReference>
<comment type="catalytic activity">
    <reaction evidence="1 6">
        <text>Cleavage of hydrophobic, N-terminal signal or leader sequences from secreted and periplasmic proteins.</text>
        <dbReference type="EC" id="3.4.21.89"/>
    </reaction>
</comment>
<dbReference type="GO" id="GO:0009003">
    <property type="term" value="F:signal peptidase activity"/>
    <property type="evidence" value="ECO:0007669"/>
    <property type="project" value="UniProtKB-EC"/>
</dbReference>
<evidence type="ECO:0000256" key="2">
    <source>
        <dbReference type="ARBA" id="ARBA00004401"/>
    </source>
</evidence>
<evidence type="ECO:0000256" key="5">
    <source>
        <dbReference type="ARBA" id="ARBA00022801"/>
    </source>
</evidence>
<organism evidence="8 9">
    <name type="scientific">Clostridium mobile</name>
    <dbReference type="NCBI Taxonomy" id="2841512"/>
    <lineage>
        <taxon>Bacteria</taxon>
        <taxon>Bacillati</taxon>
        <taxon>Bacillota</taxon>
        <taxon>Clostridia</taxon>
        <taxon>Eubacteriales</taxon>
        <taxon>Clostridiaceae</taxon>
        <taxon>Clostridium</taxon>
    </lineage>
</organism>
<dbReference type="RefSeq" id="WP_216438047.1">
    <property type="nucleotide sequence ID" value="NZ_JAHLQF010000001.1"/>
</dbReference>
<proteinExistence type="inferred from homology"/>
<feature type="domain" description="Peptidase S26" evidence="7">
    <location>
        <begin position="16"/>
        <end position="196"/>
    </location>
</feature>
<accession>A0ABS6EEN7</accession>
<keyword evidence="9" id="KW-1185">Reference proteome</keyword>
<dbReference type="InterPro" id="IPR019533">
    <property type="entry name" value="Peptidase_S26"/>
</dbReference>
<dbReference type="Proteomes" id="UP000726170">
    <property type="component" value="Unassembled WGS sequence"/>
</dbReference>
<evidence type="ECO:0000259" key="7">
    <source>
        <dbReference type="Pfam" id="PF10502"/>
    </source>
</evidence>
<comment type="subcellular location">
    <subcellularLocation>
        <location evidence="2">Cell membrane</location>
        <topology evidence="2">Single-pass type II membrane protein</topology>
    </subcellularLocation>
    <subcellularLocation>
        <location evidence="6">Membrane</location>
        <topology evidence="6">Single-pass type II membrane protein</topology>
    </subcellularLocation>
</comment>
<dbReference type="EC" id="3.4.21.89" evidence="4 6"/>
<dbReference type="PANTHER" id="PTHR43390">
    <property type="entry name" value="SIGNAL PEPTIDASE I"/>
    <property type="match status" value="1"/>
</dbReference>
<dbReference type="Pfam" id="PF10502">
    <property type="entry name" value="Peptidase_S26"/>
    <property type="match status" value="1"/>
</dbReference>
<evidence type="ECO:0000256" key="6">
    <source>
        <dbReference type="RuleBase" id="RU362042"/>
    </source>
</evidence>
<keyword evidence="6" id="KW-0812">Transmembrane</keyword>
<dbReference type="InterPro" id="IPR000223">
    <property type="entry name" value="Pept_S26A_signal_pept_1"/>
</dbReference>
<evidence type="ECO:0000313" key="8">
    <source>
        <dbReference type="EMBL" id="MBU5483690.1"/>
    </source>
</evidence>